<gene>
    <name evidence="2" type="ORF">L198_04681</name>
</gene>
<name>A0A1E3J353_9TREE</name>
<accession>A0A1E3J353</accession>
<sequence length="81" mass="8851">MYNIVDVPAGVFPTGLKVDSEVDDLKDDGREYLSEMDEMVATAYDTKIMAGAPLGLQVAGGRWEDEKVMKALGMISEVVHM</sequence>
<comment type="caution">
    <text evidence="2">The sequence shown here is derived from an EMBL/GenBank/DDBJ whole genome shotgun (WGS) entry which is preliminary data.</text>
</comment>
<dbReference type="SUPFAM" id="SSF75304">
    <property type="entry name" value="Amidase signature (AS) enzymes"/>
    <property type="match status" value="1"/>
</dbReference>
<reference evidence="2 3" key="1">
    <citation type="submission" date="2016-06" db="EMBL/GenBank/DDBJ databases">
        <title>Evolution of pathogenesis and genome organization in the Tremellales.</title>
        <authorList>
            <person name="Cuomo C."/>
            <person name="Litvintseva A."/>
            <person name="Heitman J."/>
            <person name="Chen Y."/>
            <person name="Sun S."/>
            <person name="Springer D."/>
            <person name="Dromer F."/>
            <person name="Young S."/>
            <person name="Zeng Q."/>
            <person name="Chapman S."/>
            <person name="Gujja S."/>
            <person name="Saif S."/>
            <person name="Birren B."/>
        </authorList>
    </citation>
    <scope>NUCLEOTIDE SEQUENCE [LARGE SCALE GENOMIC DNA]</scope>
    <source>
        <strain evidence="2 3">CBS 7118</strain>
    </source>
</reference>
<dbReference type="AlphaFoldDB" id="A0A1E3J353"/>
<proteinExistence type="inferred from homology"/>
<dbReference type="Gene3D" id="3.90.1300.10">
    <property type="entry name" value="Amidase signature (AS) domain"/>
    <property type="match status" value="1"/>
</dbReference>
<dbReference type="GeneID" id="30193894"/>
<dbReference type="InterPro" id="IPR036928">
    <property type="entry name" value="AS_sf"/>
</dbReference>
<keyword evidence="3" id="KW-1185">Reference proteome</keyword>
<evidence type="ECO:0000256" key="1">
    <source>
        <dbReference type="ARBA" id="ARBA00009199"/>
    </source>
</evidence>
<dbReference type="Proteomes" id="UP000094819">
    <property type="component" value="Unassembled WGS sequence"/>
</dbReference>
<evidence type="ECO:0000313" key="2">
    <source>
        <dbReference type="EMBL" id="ODN95290.1"/>
    </source>
</evidence>
<dbReference type="EMBL" id="AWGH01000013">
    <property type="protein sequence ID" value="ODN95290.1"/>
    <property type="molecule type" value="Genomic_DNA"/>
</dbReference>
<evidence type="ECO:0000313" key="3">
    <source>
        <dbReference type="Proteomes" id="UP000094819"/>
    </source>
</evidence>
<dbReference type="RefSeq" id="XP_019031270.1">
    <property type="nucleotide sequence ID" value="XM_019176795.1"/>
</dbReference>
<dbReference type="OrthoDB" id="6428749at2759"/>
<evidence type="ECO:0008006" key="4">
    <source>
        <dbReference type="Google" id="ProtNLM"/>
    </source>
</evidence>
<organism evidence="2 3">
    <name type="scientific">Cryptococcus wingfieldii CBS 7118</name>
    <dbReference type="NCBI Taxonomy" id="1295528"/>
    <lineage>
        <taxon>Eukaryota</taxon>
        <taxon>Fungi</taxon>
        <taxon>Dikarya</taxon>
        <taxon>Basidiomycota</taxon>
        <taxon>Agaricomycotina</taxon>
        <taxon>Tremellomycetes</taxon>
        <taxon>Tremellales</taxon>
        <taxon>Cryptococcaceae</taxon>
        <taxon>Cryptococcus</taxon>
    </lineage>
</organism>
<dbReference type="PANTHER" id="PTHR46072:SF4">
    <property type="entry name" value="AMIDASE C550.07-RELATED"/>
    <property type="match status" value="1"/>
</dbReference>
<protein>
    <recommendedName>
        <fullName evidence="4">Amidase domain-containing protein</fullName>
    </recommendedName>
</protein>
<dbReference type="PANTHER" id="PTHR46072">
    <property type="entry name" value="AMIDASE-RELATED-RELATED"/>
    <property type="match status" value="1"/>
</dbReference>
<comment type="similarity">
    <text evidence="1">Belongs to the amidase family.</text>
</comment>